<dbReference type="PANTHER" id="PTHR23028:SF53">
    <property type="entry name" value="ACYL_TRANSF_3 DOMAIN-CONTAINING PROTEIN"/>
    <property type="match status" value="1"/>
</dbReference>
<name>A0ABT0K753_9GAMM</name>
<dbReference type="InterPro" id="IPR002656">
    <property type="entry name" value="Acyl_transf_3_dom"/>
</dbReference>
<keyword evidence="1" id="KW-1133">Transmembrane helix</keyword>
<dbReference type="EMBL" id="JAGQDC010000002">
    <property type="protein sequence ID" value="MCL1027837.1"/>
    <property type="molecule type" value="Genomic_DNA"/>
</dbReference>
<dbReference type="InterPro" id="IPR050879">
    <property type="entry name" value="Acyltransferase_3"/>
</dbReference>
<feature type="transmembrane region" description="Helical" evidence="1">
    <location>
        <begin position="55"/>
        <end position="73"/>
    </location>
</feature>
<feature type="domain" description="SGNH" evidence="3">
    <location>
        <begin position="383"/>
        <end position="585"/>
    </location>
</feature>
<reference evidence="4" key="1">
    <citation type="submission" date="2021-04" db="EMBL/GenBank/DDBJ databases">
        <title>Genome sequence of Serratia sp. arafor3.</title>
        <authorList>
            <person name="Besaury L."/>
        </authorList>
    </citation>
    <scope>NUCLEOTIDE SEQUENCE</scope>
    <source>
        <strain evidence="4">Arafor3</strain>
    </source>
</reference>
<dbReference type="PANTHER" id="PTHR23028">
    <property type="entry name" value="ACETYLTRANSFERASE"/>
    <property type="match status" value="1"/>
</dbReference>
<keyword evidence="1" id="KW-0812">Transmembrane</keyword>
<feature type="domain" description="Acyltransferase 3" evidence="2">
    <location>
        <begin position="1"/>
        <end position="302"/>
    </location>
</feature>
<keyword evidence="4" id="KW-0808">Transferase</keyword>
<sequence>MVVLFHFKIGPSYGGFAGVDVFFVISGFLMQEICSKEMKKHGWVMGFYKKRFNRIYPALLVMSVLAFAVVLATETPDGVKSAFKQAASALTFTSNIYYWITSGGYFSGSSDLNWLLHTWSLSLEWQYYLIFPAIITIGNMLGRYRNAFYLSTIILSLCLCIFISRNHQDASFYLLPTRMWELMLGAYVSAHKFKNNYKRTTEIASILIIVAFCVLVKEGNTWPGSLTLIPTLCAAAVINACVSNESTVFRFSPIQLIGKASYSIYLFHWPVVAYMANNSIEFNPLSSTVGIALSVALGFVSYRYFENIRNLKGIKAVSAATAFSLLAFAVSSIGLSKYWISDRTIKLEEYKYYSDNAIRIKQFGNDNGICFLTTKYNDVSFFDKEKCLTPSSEKKNILLIGDSHAAEFSQAMREEFTDYNVMQATASGCIPIASIDPSSYCQKLINYIYDDFLKNNKVDGIFISANWVAFNEYNLLEKLNASLANKKDAKVYVIGQTKTFEIDFYKIAQKVDRLRIDKLVTKDSEEINNVMIDDFKSTELHYLDVFNLNCIESKCNYFIGNDIPYMFDRNHLTKEWAEVYVKEIKKMTRI</sequence>
<dbReference type="Pfam" id="PF01757">
    <property type="entry name" value="Acyl_transf_3"/>
    <property type="match status" value="1"/>
</dbReference>
<comment type="caution">
    <text evidence="4">The sequence shown here is derived from an EMBL/GenBank/DDBJ whole genome shotgun (WGS) entry which is preliminary data.</text>
</comment>
<evidence type="ECO:0000313" key="5">
    <source>
        <dbReference type="Proteomes" id="UP001165275"/>
    </source>
</evidence>
<dbReference type="Proteomes" id="UP001165275">
    <property type="component" value="Unassembled WGS sequence"/>
</dbReference>
<dbReference type="Pfam" id="PF19040">
    <property type="entry name" value="SGNH"/>
    <property type="match status" value="1"/>
</dbReference>
<evidence type="ECO:0000313" key="4">
    <source>
        <dbReference type="EMBL" id="MCL1027837.1"/>
    </source>
</evidence>
<keyword evidence="5" id="KW-1185">Reference proteome</keyword>
<proteinExistence type="predicted"/>
<dbReference type="GO" id="GO:0016746">
    <property type="term" value="F:acyltransferase activity"/>
    <property type="evidence" value="ECO:0007669"/>
    <property type="project" value="UniProtKB-KW"/>
</dbReference>
<organism evidence="4 5">
    <name type="scientific">Serratia silvae</name>
    <dbReference type="NCBI Taxonomy" id="2824122"/>
    <lineage>
        <taxon>Bacteria</taxon>
        <taxon>Pseudomonadati</taxon>
        <taxon>Pseudomonadota</taxon>
        <taxon>Gammaproteobacteria</taxon>
        <taxon>Enterobacterales</taxon>
        <taxon>Yersiniaceae</taxon>
        <taxon>Serratia</taxon>
    </lineage>
</organism>
<dbReference type="InterPro" id="IPR043968">
    <property type="entry name" value="SGNH"/>
</dbReference>
<evidence type="ECO:0000259" key="2">
    <source>
        <dbReference type="Pfam" id="PF01757"/>
    </source>
</evidence>
<accession>A0ABT0K753</accession>
<protein>
    <submittedName>
        <fullName evidence="4">Acyltransferase</fullName>
    </submittedName>
</protein>
<gene>
    <name evidence="4" type="ORF">KAJ71_02085</name>
</gene>
<feature type="transmembrane region" description="Helical" evidence="1">
    <location>
        <begin position="12"/>
        <end position="34"/>
    </location>
</feature>
<evidence type="ECO:0000256" key="1">
    <source>
        <dbReference type="SAM" id="Phobius"/>
    </source>
</evidence>
<feature type="transmembrane region" description="Helical" evidence="1">
    <location>
        <begin position="317"/>
        <end position="340"/>
    </location>
</feature>
<keyword evidence="1" id="KW-0472">Membrane</keyword>
<feature type="transmembrane region" description="Helical" evidence="1">
    <location>
        <begin position="147"/>
        <end position="164"/>
    </location>
</feature>
<evidence type="ECO:0000259" key="3">
    <source>
        <dbReference type="Pfam" id="PF19040"/>
    </source>
</evidence>
<feature type="transmembrane region" description="Helical" evidence="1">
    <location>
        <begin position="125"/>
        <end position="142"/>
    </location>
</feature>
<keyword evidence="4" id="KW-0012">Acyltransferase</keyword>
<dbReference type="SUPFAM" id="SSF52266">
    <property type="entry name" value="SGNH hydrolase"/>
    <property type="match status" value="1"/>
</dbReference>
<feature type="transmembrane region" description="Helical" evidence="1">
    <location>
        <begin position="282"/>
        <end position="305"/>
    </location>
</feature>